<dbReference type="Proteomes" id="UP000215405">
    <property type="component" value="Unassembled WGS sequence"/>
</dbReference>
<dbReference type="SUPFAM" id="SSF52096">
    <property type="entry name" value="ClpP/crotonase"/>
    <property type="match status" value="1"/>
</dbReference>
<evidence type="ECO:0000259" key="5">
    <source>
        <dbReference type="Pfam" id="PF01343"/>
    </source>
</evidence>
<reference evidence="7" key="1">
    <citation type="journal article" date="2017" name="Int. J. Syst. Evol. Microbiol.">
        <title>Notoacmeibacter marinus gen. nov., sp. nov., isolated from the gut of a limpet and proposal of Notoacmeibacteraceae fam. nov. in the order Rhizobiales of the class Alphaproteobacteria.</title>
        <authorList>
            <person name="Huang Z."/>
            <person name="Guo F."/>
            <person name="Lai Q."/>
        </authorList>
    </citation>
    <scope>NUCLEOTIDE SEQUENCE [LARGE SCALE GENOMIC DNA]</scope>
    <source>
        <strain evidence="7">XMTR2A4</strain>
    </source>
</reference>
<name>A0A231UV22_9HYPH</name>
<gene>
    <name evidence="6" type="ORF">B7H23_15685</name>
</gene>
<organism evidence="6 7">
    <name type="scientific">Notoacmeibacter marinus</name>
    <dbReference type="NCBI Taxonomy" id="1876515"/>
    <lineage>
        <taxon>Bacteria</taxon>
        <taxon>Pseudomonadati</taxon>
        <taxon>Pseudomonadota</taxon>
        <taxon>Alphaproteobacteria</taxon>
        <taxon>Hyphomicrobiales</taxon>
        <taxon>Notoacmeibacteraceae</taxon>
        <taxon>Notoacmeibacter</taxon>
    </lineage>
</organism>
<dbReference type="PANTHER" id="PTHR42987">
    <property type="entry name" value="PEPTIDASE S49"/>
    <property type="match status" value="1"/>
</dbReference>
<protein>
    <submittedName>
        <fullName evidence="6">S49 family peptidase</fullName>
    </submittedName>
</protein>
<evidence type="ECO:0000256" key="3">
    <source>
        <dbReference type="ARBA" id="ARBA00022801"/>
    </source>
</evidence>
<comment type="similarity">
    <text evidence="1">Belongs to the peptidase S49 family.</text>
</comment>
<dbReference type="InterPro" id="IPR001907">
    <property type="entry name" value="ClpP"/>
</dbReference>
<keyword evidence="4" id="KW-0720">Serine protease</keyword>
<accession>A0A231UV22</accession>
<dbReference type="AlphaFoldDB" id="A0A231UV22"/>
<proteinExistence type="inferred from homology"/>
<dbReference type="InterPro" id="IPR029045">
    <property type="entry name" value="ClpP/crotonase-like_dom_sf"/>
</dbReference>
<dbReference type="CDD" id="cd07023">
    <property type="entry name" value="S49_Sppa_N_C"/>
    <property type="match status" value="1"/>
</dbReference>
<evidence type="ECO:0000256" key="2">
    <source>
        <dbReference type="ARBA" id="ARBA00022670"/>
    </source>
</evidence>
<dbReference type="GO" id="GO:0006508">
    <property type="term" value="P:proteolysis"/>
    <property type="evidence" value="ECO:0007669"/>
    <property type="project" value="UniProtKB-KW"/>
</dbReference>
<dbReference type="InterPro" id="IPR047272">
    <property type="entry name" value="S49_SppA_C"/>
</dbReference>
<evidence type="ECO:0000313" key="6">
    <source>
        <dbReference type="EMBL" id="OXS99670.1"/>
    </source>
</evidence>
<evidence type="ECO:0000256" key="4">
    <source>
        <dbReference type="ARBA" id="ARBA00022825"/>
    </source>
</evidence>
<dbReference type="Pfam" id="PF01343">
    <property type="entry name" value="Peptidase_S49"/>
    <property type="match status" value="1"/>
</dbReference>
<dbReference type="PRINTS" id="PR00127">
    <property type="entry name" value="CLPPROTEASEP"/>
</dbReference>
<dbReference type="GO" id="GO:0004176">
    <property type="term" value="F:ATP-dependent peptidase activity"/>
    <property type="evidence" value="ECO:0007669"/>
    <property type="project" value="InterPro"/>
</dbReference>
<keyword evidence="3" id="KW-0378">Hydrolase</keyword>
<evidence type="ECO:0000313" key="7">
    <source>
        <dbReference type="Proteomes" id="UP000215405"/>
    </source>
</evidence>
<comment type="caution">
    <text evidence="6">The sequence shown here is derived from an EMBL/GenBank/DDBJ whole genome shotgun (WGS) entry which is preliminary data.</text>
</comment>
<keyword evidence="7" id="KW-1185">Reference proteome</keyword>
<dbReference type="InterPro" id="IPR002142">
    <property type="entry name" value="Peptidase_S49"/>
</dbReference>
<dbReference type="EMBL" id="NBYO01000003">
    <property type="protein sequence ID" value="OXS99670.1"/>
    <property type="molecule type" value="Genomic_DNA"/>
</dbReference>
<dbReference type="RefSeq" id="WP_094078459.1">
    <property type="nucleotide sequence ID" value="NZ_NBYO01000003.1"/>
</dbReference>
<feature type="domain" description="Peptidase S49" evidence="5">
    <location>
        <begin position="89"/>
        <end position="231"/>
    </location>
</feature>
<dbReference type="Gene3D" id="3.90.226.10">
    <property type="entry name" value="2-enoyl-CoA Hydratase, Chain A, domain 1"/>
    <property type="match status" value="1"/>
</dbReference>
<evidence type="ECO:0000256" key="1">
    <source>
        <dbReference type="ARBA" id="ARBA00008683"/>
    </source>
</evidence>
<sequence>MANFLKSLLPARFRSDKIIVPVVRLQGAISAAGGSPLRQGLSFASAAPLLEKAFSIKSAPAVAIAVNSPGGSPVQSRQIFQRIRALADEKDKSVIIFCEDVAASGGYMIAIAGDEIYADPCSIVGSIGVLYAGFGFTEAIDKLGIERRLYTAGENKATLDPFQPVKEDDVERLKSLQLEIHDVFKTMVRERREGKLSDDPELFSGAFWTGNSALSRGLIDGLGDVRSVMREKYGDKVRLKLISASGGLFGRRISPFRNDLSKAGAGFAGGLVQTVEERLLWQRFGL</sequence>
<dbReference type="PANTHER" id="PTHR42987:SF8">
    <property type="entry name" value="PROTEINASE"/>
    <property type="match status" value="1"/>
</dbReference>
<keyword evidence="2" id="KW-0645">Protease</keyword>
<dbReference type="GO" id="GO:0004252">
    <property type="term" value="F:serine-type endopeptidase activity"/>
    <property type="evidence" value="ECO:0007669"/>
    <property type="project" value="InterPro"/>
</dbReference>